<keyword evidence="6" id="KW-1185">Reference proteome</keyword>
<dbReference type="PRINTS" id="PR00081">
    <property type="entry name" value="GDHRDH"/>
</dbReference>
<dbReference type="PANTHER" id="PTHR43477:SF1">
    <property type="entry name" value="DIHYDROANTICAPSIN 7-DEHYDROGENASE"/>
    <property type="match status" value="1"/>
</dbReference>
<dbReference type="SMART" id="SM00822">
    <property type="entry name" value="PKS_KR"/>
    <property type="match status" value="1"/>
</dbReference>
<protein>
    <submittedName>
        <fullName evidence="5">Short-chain dehydrogenase</fullName>
    </submittedName>
</protein>
<keyword evidence="2" id="KW-0560">Oxidoreductase</keyword>
<evidence type="ECO:0000313" key="5">
    <source>
        <dbReference type="EMBL" id="AQQ52340.1"/>
    </source>
</evidence>
<comment type="similarity">
    <text evidence="1 3">Belongs to the short-chain dehydrogenases/reductases (SDR) family.</text>
</comment>
<name>A0A1Q2KVW5_9BACL</name>
<dbReference type="InterPro" id="IPR057326">
    <property type="entry name" value="KR_dom"/>
</dbReference>
<reference evidence="5 6" key="1">
    <citation type="submission" date="2017-02" db="EMBL/GenBank/DDBJ databases">
        <title>The complete genomic sequence of a novel cold adapted crude oil-degrading bacterium Planococcus qaidamina Y42.</title>
        <authorList>
            <person name="Yang R."/>
        </authorList>
    </citation>
    <scope>NUCLEOTIDE SEQUENCE [LARGE SCALE GENOMIC DNA]</scope>
    <source>
        <strain evidence="5 6">Y42</strain>
    </source>
</reference>
<dbReference type="Proteomes" id="UP000188184">
    <property type="component" value="Chromosome"/>
</dbReference>
<dbReference type="PRINTS" id="PR00080">
    <property type="entry name" value="SDRFAMILY"/>
</dbReference>
<dbReference type="OrthoDB" id="9803333at2"/>
<sequence length="266" mass="28695">MSVFSNEALQGKHVLVTGATGGIGFETAKMLVQMGANVTITGRNPEKLRELETQLLELAGRERIFSRTADLTKEEDRHALIAEAENALGFINALVNSAGVSGGDTVENLEEAFIEQLMNLNFKSTFMLTQPIYKKMMERGEGSIVNVSSLSGLRGTYGNSAYAASKFALTGWTQSMAVEAIEYGIRVNAVCPGYVDTEMARSSIRRRAGRHGVSFEDAFKQAENTIPSGRLTEAVEVANTIAFLLTDAARNIVGESVKISGGSVMR</sequence>
<evidence type="ECO:0000256" key="3">
    <source>
        <dbReference type="RuleBase" id="RU000363"/>
    </source>
</evidence>
<feature type="domain" description="Ketoreductase" evidence="4">
    <location>
        <begin position="12"/>
        <end position="184"/>
    </location>
</feature>
<dbReference type="InterPro" id="IPR036291">
    <property type="entry name" value="NAD(P)-bd_dom_sf"/>
</dbReference>
<dbReference type="PROSITE" id="PS00061">
    <property type="entry name" value="ADH_SHORT"/>
    <property type="match status" value="1"/>
</dbReference>
<dbReference type="CDD" id="cd05233">
    <property type="entry name" value="SDR_c"/>
    <property type="match status" value="1"/>
</dbReference>
<dbReference type="GO" id="GO:0008206">
    <property type="term" value="P:bile acid metabolic process"/>
    <property type="evidence" value="ECO:0007669"/>
    <property type="project" value="UniProtKB-ARBA"/>
</dbReference>
<dbReference type="InterPro" id="IPR020904">
    <property type="entry name" value="Sc_DH/Rdtase_CS"/>
</dbReference>
<proteinExistence type="inferred from homology"/>
<dbReference type="RefSeq" id="WP_077588221.1">
    <property type="nucleotide sequence ID" value="NZ_CP019640.1"/>
</dbReference>
<dbReference type="EMBL" id="CP019640">
    <property type="protein sequence ID" value="AQQ52340.1"/>
    <property type="molecule type" value="Genomic_DNA"/>
</dbReference>
<dbReference type="FunFam" id="3.40.50.720:FF:000084">
    <property type="entry name" value="Short-chain dehydrogenase reductase"/>
    <property type="match status" value="1"/>
</dbReference>
<dbReference type="KEGG" id="pmar:B0X71_03920"/>
<dbReference type="InterPro" id="IPR051122">
    <property type="entry name" value="SDR_DHRS6-like"/>
</dbReference>
<dbReference type="InterPro" id="IPR002347">
    <property type="entry name" value="SDR_fam"/>
</dbReference>
<dbReference type="Gene3D" id="3.40.50.720">
    <property type="entry name" value="NAD(P)-binding Rossmann-like Domain"/>
    <property type="match status" value="1"/>
</dbReference>
<evidence type="ECO:0000256" key="1">
    <source>
        <dbReference type="ARBA" id="ARBA00006484"/>
    </source>
</evidence>
<evidence type="ECO:0000313" key="6">
    <source>
        <dbReference type="Proteomes" id="UP000188184"/>
    </source>
</evidence>
<dbReference type="PANTHER" id="PTHR43477">
    <property type="entry name" value="DIHYDROANTICAPSIN 7-DEHYDROGENASE"/>
    <property type="match status" value="1"/>
</dbReference>
<accession>A0A1Q2KVW5</accession>
<organism evidence="5 6">
    <name type="scientific">Planococcus lenghuensis</name>
    <dbReference type="NCBI Taxonomy" id="2213202"/>
    <lineage>
        <taxon>Bacteria</taxon>
        <taxon>Bacillati</taxon>
        <taxon>Bacillota</taxon>
        <taxon>Bacilli</taxon>
        <taxon>Bacillales</taxon>
        <taxon>Caryophanaceae</taxon>
        <taxon>Planococcus</taxon>
    </lineage>
</organism>
<gene>
    <name evidence="5" type="ORF">B0X71_03920</name>
</gene>
<dbReference type="Pfam" id="PF00106">
    <property type="entry name" value="adh_short"/>
    <property type="match status" value="1"/>
</dbReference>
<dbReference type="SUPFAM" id="SSF51735">
    <property type="entry name" value="NAD(P)-binding Rossmann-fold domains"/>
    <property type="match status" value="1"/>
</dbReference>
<dbReference type="AlphaFoldDB" id="A0A1Q2KVW5"/>
<evidence type="ECO:0000256" key="2">
    <source>
        <dbReference type="ARBA" id="ARBA00023002"/>
    </source>
</evidence>
<evidence type="ECO:0000259" key="4">
    <source>
        <dbReference type="SMART" id="SM00822"/>
    </source>
</evidence>
<dbReference type="GO" id="GO:0016491">
    <property type="term" value="F:oxidoreductase activity"/>
    <property type="evidence" value="ECO:0007669"/>
    <property type="project" value="UniProtKB-KW"/>
</dbReference>